<reference evidence="2 3" key="1">
    <citation type="submission" date="2016-06" db="EMBL/GenBank/DDBJ databases">
        <title>Genome sequence of Tepidimonas fonticaldi PL17.</title>
        <authorList>
            <person name="Pinnaka A.K."/>
        </authorList>
    </citation>
    <scope>NUCLEOTIDE SEQUENCE [LARGE SCALE GENOMIC DNA]</scope>
    <source>
        <strain evidence="2 3">PL17</strain>
    </source>
</reference>
<protein>
    <submittedName>
        <fullName evidence="2">Uncharacterized protein</fullName>
    </submittedName>
</protein>
<gene>
    <name evidence="2" type="ORF">A9O67_02150</name>
</gene>
<feature type="region of interest" description="Disordered" evidence="1">
    <location>
        <begin position="24"/>
        <end position="48"/>
    </location>
</feature>
<proteinExistence type="predicted"/>
<organism evidence="2 3">
    <name type="scientific">Tepidimonas fonticaldi</name>
    <dbReference type="NCBI Taxonomy" id="1101373"/>
    <lineage>
        <taxon>Bacteria</taxon>
        <taxon>Pseudomonadati</taxon>
        <taxon>Pseudomonadota</taxon>
        <taxon>Betaproteobacteria</taxon>
        <taxon>Burkholderiales</taxon>
        <taxon>Tepidimonas</taxon>
    </lineage>
</organism>
<evidence type="ECO:0000256" key="1">
    <source>
        <dbReference type="SAM" id="MobiDB-lite"/>
    </source>
</evidence>
<dbReference type="EMBL" id="LZDH01000045">
    <property type="protein sequence ID" value="OBS31031.1"/>
    <property type="molecule type" value="Genomic_DNA"/>
</dbReference>
<dbReference type="AlphaFoldDB" id="A0A1A6DWH6"/>
<evidence type="ECO:0000313" key="2">
    <source>
        <dbReference type="EMBL" id="OBS31031.1"/>
    </source>
</evidence>
<accession>A0A1A6DWH6</accession>
<evidence type="ECO:0000313" key="3">
    <source>
        <dbReference type="Proteomes" id="UP000091969"/>
    </source>
</evidence>
<keyword evidence="3" id="KW-1185">Reference proteome</keyword>
<name>A0A1A6DWH6_9BURK</name>
<sequence>MPIATGVVTDLGASEASVCGLAPSSQPSATALTAAASAPVTSPATSGAQVRRSSGHCACRATASATVAGPSRKCTNCAPSK</sequence>
<comment type="caution">
    <text evidence="2">The sequence shown here is derived from an EMBL/GenBank/DDBJ whole genome shotgun (WGS) entry which is preliminary data.</text>
</comment>
<dbReference type="Proteomes" id="UP000091969">
    <property type="component" value="Unassembled WGS sequence"/>
</dbReference>